<dbReference type="PANTHER" id="PTHR12322:SF17">
    <property type="entry name" value="DM DOMAIN-CONTAINING PROTEIN"/>
    <property type="match status" value="1"/>
</dbReference>
<dbReference type="Ensembl" id="ENSSSCT00070017921.1">
    <property type="protein sequence ID" value="ENSSSCP00070014871.1"/>
    <property type="gene ID" value="ENSSSCG00070009234.1"/>
</dbReference>
<evidence type="ECO:0000256" key="1">
    <source>
        <dbReference type="ARBA" id="ARBA00006834"/>
    </source>
</evidence>
<dbReference type="InterPro" id="IPR026607">
    <property type="entry name" value="DMRT"/>
</dbReference>
<accession>A0A4X1TEM8</accession>
<comment type="similarity">
    <text evidence="1">Belongs to the DMRT family.</text>
</comment>
<evidence type="ECO:0000256" key="3">
    <source>
        <dbReference type="ARBA" id="ARBA00023163"/>
    </source>
</evidence>
<dbReference type="AlphaFoldDB" id="A0A4X1TEM8"/>
<keyword evidence="2" id="KW-0805">Transcription regulation</keyword>
<proteinExistence type="inferred from homology"/>
<evidence type="ECO:0000313" key="7">
    <source>
        <dbReference type="Proteomes" id="UP000314985"/>
    </source>
</evidence>
<feature type="compositionally biased region" description="Low complexity" evidence="4">
    <location>
        <begin position="221"/>
        <end position="233"/>
    </location>
</feature>
<feature type="domain" description="Doublesex- and mab-3-related transcription factor C1/C2 C-terminal" evidence="5">
    <location>
        <begin position="164"/>
        <end position="247"/>
    </location>
</feature>
<name>A0A4X1TEM8_PIG</name>
<reference evidence="6" key="2">
    <citation type="submission" date="2025-08" db="UniProtKB">
        <authorList>
            <consortium name="Ensembl"/>
        </authorList>
    </citation>
    <scope>IDENTIFICATION</scope>
</reference>
<dbReference type="GO" id="GO:0005634">
    <property type="term" value="C:nucleus"/>
    <property type="evidence" value="ECO:0007669"/>
    <property type="project" value="InterPro"/>
</dbReference>
<protein>
    <recommendedName>
        <fullName evidence="5">Doublesex- and mab-3-related transcription factor C1/C2 C-terminal domain-containing protein</fullName>
    </recommendedName>
</protein>
<evidence type="ECO:0000313" key="6">
    <source>
        <dbReference type="Ensembl" id="ENSSSCP00070014871.1"/>
    </source>
</evidence>
<reference evidence="7" key="1">
    <citation type="submission" date="2017-08" db="EMBL/GenBank/DDBJ databases">
        <title>USMARCv1.0.</title>
        <authorList>
            <person name="Hannum G.I."/>
            <person name="Koren S."/>
            <person name="Schroeder S.G."/>
            <person name="Chin S.C."/>
            <person name="Nonneman D.J."/>
            <person name="Becker S.A."/>
            <person name="Rosen B.D."/>
            <person name="Bickhart D.M."/>
            <person name="Putnam N.H."/>
            <person name="Green R.E."/>
            <person name="Tuggle C.K."/>
            <person name="Liu H."/>
            <person name="Rohrer G.A."/>
            <person name="Warr A."/>
            <person name="Hall R."/>
            <person name="Kim K."/>
            <person name="Hume D.A."/>
            <person name="Talbot R."/>
            <person name="Chow W."/>
            <person name="Howe K."/>
            <person name="Schwartz A.S."/>
            <person name="Watson M."/>
            <person name="Archibald A.L."/>
            <person name="Phillippy A.M."/>
            <person name="Smith T.P.L."/>
        </authorList>
    </citation>
    <scope>NUCLEOTIDE SEQUENCE [LARGE SCALE GENOMIC DNA]</scope>
</reference>
<sequence>MGNGRFPSLVSLVQWLSKCGSPPHLCLFQACECHKCVLFSEHCSILPAESALKTMQELHLKRQLTQGLIKSGTTSPKAHSHVKKSSIQTGVLSECLWPGTDSEFGSQDALLIGQALEFLSLSWTPAPLKKQLTISLSRKSHRPPALPSREVWVPSSHPLTSFALQAPKTSDQDSDSASLEWQRKLEAAEALLTLRESSQAPSGPTPLLQPSAAPGKRGLQPPSRSLRPRPASSISLPIGHVGCISLLS</sequence>
<evidence type="ECO:0000256" key="2">
    <source>
        <dbReference type="ARBA" id="ARBA00023015"/>
    </source>
</evidence>
<dbReference type="PROSITE" id="PS51257">
    <property type="entry name" value="PROKAR_LIPOPROTEIN"/>
    <property type="match status" value="1"/>
</dbReference>
<evidence type="ECO:0000259" key="5">
    <source>
        <dbReference type="Pfam" id="PF15791"/>
    </source>
</evidence>
<organism evidence="6 7">
    <name type="scientific">Sus scrofa</name>
    <name type="common">Pig</name>
    <dbReference type="NCBI Taxonomy" id="9823"/>
    <lineage>
        <taxon>Eukaryota</taxon>
        <taxon>Metazoa</taxon>
        <taxon>Chordata</taxon>
        <taxon>Craniata</taxon>
        <taxon>Vertebrata</taxon>
        <taxon>Euteleostomi</taxon>
        <taxon>Mammalia</taxon>
        <taxon>Eutheria</taxon>
        <taxon>Laurasiatheria</taxon>
        <taxon>Artiodactyla</taxon>
        <taxon>Suina</taxon>
        <taxon>Suidae</taxon>
        <taxon>Sus</taxon>
    </lineage>
</organism>
<keyword evidence="3" id="KW-0804">Transcription</keyword>
<dbReference type="InterPro" id="IPR031577">
    <property type="entry name" value="DMRT-C1/C2_C"/>
</dbReference>
<dbReference type="Pfam" id="PF15791">
    <property type="entry name" value="DMRT-like"/>
    <property type="match status" value="1"/>
</dbReference>
<dbReference type="Proteomes" id="UP000314985">
    <property type="component" value="Unassembled WGS sequence"/>
</dbReference>
<dbReference type="PANTHER" id="PTHR12322">
    <property type="entry name" value="DOUBLESEX AND MAB-3 RELATED TRANSCRIPTION FACTOR DMRT"/>
    <property type="match status" value="1"/>
</dbReference>
<feature type="region of interest" description="Disordered" evidence="4">
    <location>
        <begin position="196"/>
        <end position="233"/>
    </location>
</feature>
<dbReference type="GO" id="GO:0006355">
    <property type="term" value="P:regulation of DNA-templated transcription"/>
    <property type="evidence" value="ECO:0007669"/>
    <property type="project" value="InterPro"/>
</dbReference>
<evidence type="ECO:0000256" key="4">
    <source>
        <dbReference type="SAM" id="MobiDB-lite"/>
    </source>
</evidence>